<keyword evidence="2" id="KW-1185">Reference proteome</keyword>
<evidence type="ECO:0000313" key="2">
    <source>
        <dbReference type="Proteomes" id="UP000475249"/>
    </source>
</evidence>
<dbReference type="PROSITE" id="PS51257">
    <property type="entry name" value="PROKAR_LIPOPROTEIN"/>
    <property type="match status" value="1"/>
</dbReference>
<organism evidence="1 2">
    <name type="scientific">Poritiphilus flavus</name>
    <dbReference type="NCBI Taxonomy" id="2697053"/>
    <lineage>
        <taxon>Bacteria</taxon>
        <taxon>Pseudomonadati</taxon>
        <taxon>Bacteroidota</taxon>
        <taxon>Flavobacteriia</taxon>
        <taxon>Flavobacteriales</taxon>
        <taxon>Flavobacteriaceae</taxon>
        <taxon>Poritiphilus</taxon>
    </lineage>
</organism>
<proteinExistence type="predicted"/>
<protein>
    <submittedName>
        <fullName evidence="1">DUF4249 family protein</fullName>
    </submittedName>
</protein>
<dbReference type="InterPro" id="IPR025345">
    <property type="entry name" value="DUF4249"/>
</dbReference>
<comment type="caution">
    <text evidence="1">The sequence shown here is derived from an EMBL/GenBank/DDBJ whole genome shotgun (WGS) entry which is preliminary data.</text>
</comment>
<evidence type="ECO:0000313" key="1">
    <source>
        <dbReference type="EMBL" id="NAS11991.1"/>
    </source>
</evidence>
<dbReference type="RefSeq" id="WP_161435020.1">
    <property type="nucleotide sequence ID" value="NZ_WXYO01000003.1"/>
</dbReference>
<name>A0A6L9EBR0_9FLAO</name>
<dbReference type="EMBL" id="WXYO01000003">
    <property type="protein sequence ID" value="NAS11991.1"/>
    <property type="molecule type" value="Genomic_DNA"/>
</dbReference>
<dbReference type="Pfam" id="PF14054">
    <property type="entry name" value="DUF4249"/>
    <property type="match status" value="1"/>
</dbReference>
<accession>A0A6L9EBR0</accession>
<dbReference type="AlphaFoldDB" id="A0A6L9EBR0"/>
<sequence length="312" mass="35250">MIRSKNNDNRRLFSKGFLFASVFAVLGSLSCEDVIDVETPSEPPRLIVNALMRVDTEAPFVPVEVRLSLTSNFFGDIPTTSADDNLLIIQEFFDEEGELLFARTSSLWENPAGSGIYEPDPNFTVDQRIPTTQTQSDVLYTLIIDHQGKRYAAQTRYAPSVPIDNLAIGDGTLFDEEETELIITYTDDPDRDNFYVIDFGFNEFLVSEDEFYKGQQFSFSYFYDMEFESGTELEVSILGADRNFHNYMNQLIVQSEDDQGPFQVPVATVRGNVFDITGLDNIDIVDNVGRPNDFPLGYFAIVQEFKASITVP</sequence>
<gene>
    <name evidence="1" type="ORF">GTQ38_08270</name>
</gene>
<dbReference type="Proteomes" id="UP000475249">
    <property type="component" value="Unassembled WGS sequence"/>
</dbReference>
<reference evidence="1 2" key="1">
    <citation type="submission" date="2020-01" db="EMBL/GenBank/DDBJ databases">
        <title>Bacteria diversity of Porities sp.</title>
        <authorList>
            <person name="Wang G."/>
        </authorList>
    </citation>
    <scope>NUCLEOTIDE SEQUENCE [LARGE SCALE GENOMIC DNA]</scope>
    <source>
        <strain evidence="1 2">R33</strain>
    </source>
</reference>